<dbReference type="InterPro" id="IPR036709">
    <property type="entry name" value="Autotransporte_beta_dom_sf"/>
</dbReference>
<keyword evidence="2" id="KW-1133">Transmembrane helix</keyword>
<evidence type="ECO:0000313" key="5">
    <source>
        <dbReference type="Proteomes" id="UP000199477"/>
    </source>
</evidence>
<dbReference type="Pfam" id="PF03797">
    <property type="entry name" value="Autotransporter"/>
    <property type="match status" value="1"/>
</dbReference>
<sequence length="414" mass="43589">MTIRHRIPCAPQTDAPHGQPPMPPAARRTGYLLAIGAAIAAATPFSAAFAQSQPFPASGSANQVAVANALQSLPAGNALRTSLQGQWPADLAAARAGYDRLSGEIHAAVATQMIDDSHFARDAVFARLSCAAGCADGSHLWAQAAGGWSHQGNNGNAGAVSRSMGGVMGGVDTLIFGDRWRVGLLFGYDHSRIDADSRDSTATTHDTTYGAYAGTQWDALTLKLGAAYVRHDIWTDRSVQVPGLAAAHLGTDYYGHTAQAFAELAYGLRWGASSWQPYLQLARVKQDFESFRESGGTAALAGSSHEADVTYSTLGLRFVADRFQLGSVAVNARAGLGWRHAMGDVDVAHALAFRAGGRAYDVRGLVVSRNVGVLDAGLDFTLAPNAVFSLSYTGQAGSQRFVDQDLTASMSVRF</sequence>
<dbReference type="Proteomes" id="UP000199477">
    <property type="component" value="Unassembled WGS sequence"/>
</dbReference>
<feature type="region of interest" description="Disordered" evidence="1">
    <location>
        <begin position="1"/>
        <end position="26"/>
    </location>
</feature>
<evidence type="ECO:0000256" key="1">
    <source>
        <dbReference type="SAM" id="MobiDB-lite"/>
    </source>
</evidence>
<organism evidence="4 5">
    <name type="scientific">Dyella marensis</name>
    <dbReference type="NCBI Taxonomy" id="500610"/>
    <lineage>
        <taxon>Bacteria</taxon>
        <taxon>Pseudomonadati</taxon>
        <taxon>Pseudomonadota</taxon>
        <taxon>Gammaproteobacteria</taxon>
        <taxon>Lysobacterales</taxon>
        <taxon>Rhodanobacteraceae</taxon>
        <taxon>Dyella</taxon>
    </lineage>
</organism>
<evidence type="ECO:0000259" key="3">
    <source>
        <dbReference type="PROSITE" id="PS51208"/>
    </source>
</evidence>
<dbReference type="Gene3D" id="2.40.128.130">
    <property type="entry name" value="Autotransporter beta-domain"/>
    <property type="match status" value="1"/>
</dbReference>
<dbReference type="InterPro" id="IPR005546">
    <property type="entry name" value="Autotransporte_beta"/>
</dbReference>
<evidence type="ECO:0000313" key="4">
    <source>
        <dbReference type="EMBL" id="SFE59322.1"/>
    </source>
</evidence>
<name>A0A1I2BTA6_9GAMM</name>
<keyword evidence="2" id="KW-0812">Transmembrane</keyword>
<dbReference type="SMART" id="SM00869">
    <property type="entry name" value="Autotransporter"/>
    <property type="match status" value="1"/>
</dbReference>
<protein>
    <submittedName>
        <fullName evidence="4">Outer membrane autotransporter barrel domain-containing protein</fullName>
    </submittedName>
</protein>
<accession>A0A1I2BTA6</accession>
<keyword evidence="5" id="KW-1185">Reference proteome</keyword>
<dbReference type="InterPro" id="IPR006315">
    <property type="entry name" value="OM_autotransptr_brl_dom"/>
</dbReference>
<dbReference type="SUPFAM" id="SSF103515">
    <property type="entry name" value="Autotransporter"/>
    <property type="match status" value="1"/>
</dbReference>
<dbReference type="RefSeq" id="WP_026636026.1">
    <property type="nucleotide sequence ID" value="NZ_FONH01000003.1"/>
</dbReference>
<dbReference type="AlphaFoldDB" id="A0A1I2BTA6"/>
<dbReference type="GO" id="GO:0019867">
    <property type="term" value="C:outer membrane"/>
    <property type="evidence" value="ECO:0007669"/>
    <property type="project" value="InterPro"/>
</dbReference>
<dbReference type="PROSITE" id="PS51208">
    <property type="entry name" value="AUTOTRANSPORTER"/>
    <property type="match status" value="1"/>
</dbReference>
<reference evidence="5" key="1">
    <citation type="submission" date="2016-10" db="EMBL/GenBank/DDBJ databases">
        <authorList>
            <person name="Varghese N."/>
            <person name="Submissions S."/>
        </authorList>
    </citation>
    <scope>NUCLEOTIDE SEQUENCE [LARGE SCALE GENOMIC DNA]</scope>
    <source>
        <strain evidence="5">UNC178MFTsu3.1</strain>
    </source>
</reference>
<dbReference type="STRING" id="500610.SAMN02799615_01256"/>
<dbReference type="NCBIfam" id="TIGR01414">
    <property type="entry name" value="autotrans_barl"/>
    <property type="match status" value="1"/>
</dbReference>
<gene>
    <name evidence="4" type="ORF">SAMN02799615_01256</name>
</gene>
<dbReference type="EMBL" id="FONH01000003">
    <property type="protein sequence ID" value="SFE59322.1"/>
    <property type="molecule type" value="Genomic_DNA"/>
</dbReference>
<proteinExistence type="predicted"/>
<evidence type="ECO:0000256" key="2">
    <source>
        <dbReference type="SAM" id="Phobius"/>
    </source>
</evidence>
<feature type="domain" description="Autotransporter" evidence="3">
    <location>
        <begin position="133"/>
        <end position="414"/>
    </location>
</feature>
<feature type="transmembrane region" description="Helical" evidence="2">
    <location>
        <begin position="31"/>
        <end position="50"/>
    </location>
</feature>
<keyword evidence="2" id="KW-0472">Membrane</keyword>